<dbReference type="PANTHER" id="PTHR43405">
    <property type="entry name" value="GLYCOSYL HYDROLASE DIGH"/>
    <property type="match status" value="1"/>
</dbReference>
<accession>I4HL38</accession>
<dbReference type="RefSeq" id="WP_002792725.1">
    <property type="nucleotide sequence ID" value="NZ_HE973587.1"/>
</dbReference>
<proteinExistence type="predicted"/>
<dbReference type="Proteomes" id="UP000005291">
    <property type="component" value="Unassembled WGS sequence"/>
</dbReference>
<dbReference type="InterPro" id="IPR003790">
    <property type="entry name" value="GHL10"/>
</dbReference>
<feature type="domain" description="Glycosyl hydrolase-like 10" evidence="2">
    <location>
        <begin position="37"/>
        <end position="201"/>
    </location>
</feature>
<dbReference type="InterPro" id="IPR052177">
    <property type="entry name" value="Divisome_Glycosyl_Hydrolase"/>
</dbReference>
<name>I4HL38_MICAE</name>
<keyword evidence="1" id="KW-0732">Signal</keyword>
<evidence type="ECO:0000313" key="4">
    <source>
        <dbReference type="Proteomes" id="UP000005291"/>
    </source>
</evidence>
<protein>
    <recommendedName>
        <fullName evidence="2">Glycosyl hydrolase-like 10 domain-containing protein</fullName>
    </recommendedName>
</protein>
<gene>
    <name evidence="3" type="ORF">MICAG_1850024</name>
</gene>
<evidence type="ECO:0000313" key="3">
    <source>
        <dbReference type="EMBL" id="CCI22762.1"/>
    </source>
</evidence>
<dbReference type="EMBL" id="CAIN01000096">
    <property type="protein sequence ID" value="CCI22762.1"/>
    <property type="molecule type" value="Genomic_DNA"/>
</dbReference>
<organism evidence="3 4">
    <name type="scientific">Microcystis aeruginosa PCC 9808</name>
    <dbReference type="NCBI Taxonomy" id="1160284"/>
    <lineage>
        <taxon>Bacteria</taxon>
        <taxon>Bacillati</taxon>
        <taxon>Cyanobacteriota</taxon>
        <taxon>Cyanophyceae</taxon>
        <taxon>Oscillatoriophycideae</taxon>
        <taxon>Chroococcales</taxon>
        <taxon>Microcystaceae</taxon>
        <taxon>Microcystis</taxon>
    </lineage>
</organism>
<dbReference type="Pfam" id="PF02638">
    <property type="entry name" value="GHL10"/>
    <property type="match status" value="1"/>
</dbReference>
<dbReference type="Gene3D" id="3.20.20.80">
    <property type="entry name" value="Glycosidases"/>
    <property type="match status" value="2"/>
</dbReference>
<comment type="caution">
    <text evidence="3">The sequence shown here is derived from an EMBL/GenBank/DDBJ whole genome shotgun (WGS) entry which is preliminary data.</text>
</comment>
<evidence type="ECO:0000259" key="2">
    <source>
        <dbReference type="Pfam" id="PF02638"/>
    </source>
</evidence>
<evidence type="ECO:0000256" key="1">
    <source>
        <dbReference type="ARBA" id="ARBA00022729"/>
    </source>
</evidence>
<dbReference type="PANTHER" id="PTHR43405:SF1">
    <property type="entry name" value="GLYCOSYL HYDROLASE DIGH"/>
    <property type="match status" value="1"/>
</dbReference>
<sequence length="337" mass="37928">MVKFSKYLKRFGIVAGVAFLLLVTHRAAPRKAVENEQMKGVWLTNIGTILLHHTTSLDEVLNHLSQSGYDRVYFSVYGFGGTLYPTSQRPTNWLFVPPLSNPWRAAVKESLRQGLKPFAWFEYGLMLSPKDPIAKKHPDWLLKTPAGKTVVETNVWLDPANPQVQAYLLGNMEDILKEKDLAGIQLDDHWAVPRVFGNKSQALTNLTRKLHDHVKAINPKLVVSLSPNPHSFAVNKYNQNWLAWVRQGIVDEVVLQIYRTTPNQVAASLSGSGLATASRYVPVGVGLYAGWNPDFSLKGLQAQVRTVERQGYGYSLFCWEFVVMRHLFGSSLLVMVR</sequence>
<reference evidence="3 4" key="1">
    <citation type="submission" date="2012-04" db="EMBL/GenBank/DDBJ databases">
        <authorList>
            <person name="Genoscope - CEA"/>
        </authorList>
    </citation>
    <scope>NUCLEOTIDE SEQUENCE [LARGE SCALE GENOMIC DNA]</scope>
    <source>
        <strain evidence="3 4">9808</strain>
    </source>
</reference>
<dbReference type="InterPro" id="IPR017853">
    <property type="entry name" value="GH"/>
</dbReference>
<dbReference type="AlphaFoldDB" id="I4HL38"/>
<dbReference type="SUPFAM" id="SSF51445">
    <property type="entry name" value="(Trans)glycosidases"/>
    <property type="match status" value="1"/>
</dbReference>
<dbReference type="HOGENOM" id="CLU_029517_1_1_3"/>